<dbReference type="RefSeq" id="WP_163303458.1">
    <property type="nucleotide sequence ID" value="NZ_JAAGRQ010000097.1"/>
</dbReference>
<evidence type="ECO:0000313" key="3">
    <source>
        <dbReference type="Proteomes" id="UP000469724"/>
    </source>
</evidence>
<keyword evidence="3" id="KW-1185">Reference proteome</keyword>
<sequence>MQSTTTVFAQFLSLVPEYVFSELSQQDRSKRPPRTFVHWNQFVHLLHAQLAGCKNLRDEAMGMNAAAKRLYRLGTKPVAKSTFADANSARPCMFFEALFGELYQRRLTKAHGHKFSCKNKLFSLDASNS</sequence>
<protein>
    <submittedName>
        <fullName evidence="2">DUF4372 domain-containing protein</fullName>
    </submittedName>
</protein>
<dbReference type="Pfam" id="PF14294">
    <property type="entry name" value="DUF4372"/>
    <property type="match status" value="1"/>
</dbReference>
<organism evidence="2 3">
    <name type="scientific">Desulfolutivibrio sulfodismutans</name>
    <dbReference type="NCBI Taxonomy" id="63561"/>
    <lineage>
        <taxon>Bacteria</taxon>
        <taxon>Pseudomonadati</taxon>
        <taxon>Thermodesulfobacteriota</taxon>
        <taxon>Desulfovibrionia</taxon>
        <taxon>Desulfovibrionales</taxon>
        <taxon>Desulfovibrionaceae</taxon>
        <taxon>Desulfolutivibrio</taxon>
    </lineage>
</organism>
<dbReference type="AlphaFoldDB" id="A0A7K3NRG8"/>
<comment type="caution">
    <text evidence="2">The sequence shown here is derived from an EMBL/GenBank/DDBJ whole genome shotgun (WGS) entry which is preliminary data.</text>
</comment>
<feature type="domain" description="DUF4372" evidence="1">
    <location>
        <begin position="5"/>
        <end position="76"/>
    </location>
</feature>
<evidence type="ECO:0000259" key="1">
    <source>
        <dbReference type="Pfam" id="PF14294"/>
    </source>
</evidence>
<name>A0A7K3NRG8_9BACT</name>
<dbReference type="Proteomes" id="UP000469724">
    <property type="component" value="Unassembled WGS sequence"/>
</dbReference>
<dbReference type="EMBL" id="JAAGRQ010000097">
    <property type="protein sequence ID" value="NDY58385.1"/>
    <property type="molecule type" value="Genomic_DNA"/>
</dbReference>
<gene>
    <name evidence="2" type="ORF">G3N56_16750</name>
</gene>
<evidence type="ECO:0000313" key="2">
    <source>
        <dbReference type="EMBL" id="NDY58385.1"/>
    </source>
</evidence>
<proteinExistence type="predicted"/>
<reference evidence="2 3" key="1">
    <citation type="submission" date="2020-02" db="EMBL/GenBank/DDBJ databases">
        <title>Comparative genomics of sulfur disproportionating microorganisms.</title>
        <authorList>
            <person name="Ward L.M."/>
            <person name="Bertran E."/>
            <person name="Johnston D.T."/>
        </authorList>
    </citation>
    <scope>NUCLEOTIDE SEQUENCE [LARGE SCALE GENOMIC DNA]</scope>
    <source>
        <strain evidence="2 3">DSM 3696</strain>
    </source>
</reference>
<accession>A0A7K3NRG8</accession>
<dbReference type="InterPro" id="IPR025399">
    <property type="entry name" value="DUF4372"/>
</dbReference>